<organism evidence="1 2">
    <name type="scientific">Catharanthus roseus</name>
    <name type="common">Madagascar periwinkle</name>
    <name type="synonym">Vinca rosea</name>
    <dbReference type="NCBI Taxonomy" id="4058"/>
    <lineage>
        <taxon>Eukaryota</taxon>
        <taxon>Viridiplantae</taxon>
        <taxon>Streptophyta</taxon>
        <taxon>Embryophyta</taxon>
        <taxon>Tracheophyta</taxon>
        <taxon>Spermatophyta</taxon>
        <taxon>Magnoliopsida</taxon>
        <taxon>eudicotyledons</taxon>
        <taxon>Gunneridae</taxon>
        <taxon>Pentapetalae</taxon>
        <taxon>asterids</taxon>
        <taxon>lamiids</taxon>
        <taxon>Gentianales</taxon>
        <taxon>Apocynaceae</taxon>
        <taxon>Rauvolfioideae</taxon>
        <taxon>Vinceae</taxon>
        <taxon>Catharanthinae</taxon>
        <taxon>Catharanthus</taxon>
    </lineage>
</organism>
<evidence type="ECO:0000313" key="1">
    <source>
        <dbReference type="EMBL" id="KAI5672086.1"/>
    </source>
</evidence>
<gene>
    <name evidence="1" type="ORF">M9H77_12450</name>
</gene>
<dbReference type="EMBL" id="CM044703">
    <property type="protein sequence ID" value="KAI5672086.1"/>
    <property type="molecule type" value="Genomic_DNA"/>
</dbReference>
<reference evidence="2" key="1">
    <citation type="journal article" date="2023" name="Nat. Plants">
        <title>Single-cell RNA sequencing provides a high-resolution roadmap for understanding the multicellular compartmentation of specialized metabolism.</title>
        <authorList>
            <person name="Sun S."/>
            <person name="Shen X."/>
            <person name="Li Y."/>
            <person name="Li Y."/>
            <person name="Wang S."/>
            <person name="Li R."/>
            <person name="Zhang H."/>
            <person name="Shen G."/>
            <person name="Guo B."/>
            <person name="Wei J."/>
            <person name="Xu J."/>
            <person name="St-Pierre B."/>
            <person name="Chen S."/>
            <person name="Sun C."/>
        </authorList>
    </citation>
    <scope>NUCLEOTIDE SEQUENCE [LARGE SCALE GENOMIC DNA]</scope>
</reference>
<protein>
    <submittedName>
        <fullName evidence="1">Uncharacterized protein</fullName>
    </submittedName>
</protein>
<name>A0ACC0BHJ0_CATRO</name>
<comment type="caution">
    <text evidence="1">The sequence shown here is derived from an EMBL/GenBank/DDBJ whole genome shotgun (WGS) entry which is preliminary data.</text>
</comment>
<dbReference type="Proteomes" id="UP001060085">
    <property type="component" value="Linkage Group LG03"/>
</dbReference>
<proteinExistence type="predicted"/>
<accession>A0ACC0BHJ0</accession>
<evidence type="ECO:0000313" key="2">
    <source>
        <dbReference type="Proteomes" id="UP001060085"/>
    </source>
</evidence>
<sequence>MTPNSKRTGAIAIKCGMTALWDKWGERIPITIHHMDDNIVSQLKTPKKESISALQIGCGHKKEKHLTKPEVGHFRTQGVPMKRKLREFPVTKDTLLPIGTPIGVRHFVPGQFGRCHWNY</sequence>
<keyword evidence="2" id="KW-1185">Reference proteome</keyword>